<evidence type="ECO:0000313" key="2">
    <source>
        <dbReference type="EMBL" id="CAK7219445.1"/>
    </source>
</evidence>
<comment type="caution">
    <text evidence="2">The sequence shown here is derived from an EMBL/GenBank/DDBJ whole genome shotgun (WGS) entry which is preliminary data.</text>
</comment>
<name>A0ABP0BIJ1_9PEZI</name>
<evidence type="ECO:0008006" key="4">
    <source>
        <dbReference type="Google" id="ProtNLM"/>
    </source>
</evidence>
<organism evidence="2 3">
    <name type="scientific">Sporothrix curviconia</name>
    <dbReference type="NCBI Taxonomy" id="1260050"/>
    <lineage>
        <taxon>Eukaryota</taxon>
        <taxon>Fungi</taxon>
        <taxon>Dikarya</taxon>
        <taxon>Ascomycota</taxon>
        <taxon>Pezizomycotina</taxon>
        <taxon>Sordariomycetes</taxon>
        <taxon>Sordariomycetidae</taxon>
        <taxon>Ophiostomatales</taxon>
        <taxon>Ophiostomataceae</taxon>
        <taxon>Sporothrix</taxon>
    </lineage>
</organism>
<dbReference type="InterPro" id="IPR032675">
    <property type="entry name" value="LRR_dom_sf"/>
</dbReference>
<sequence length="869" mass="95622">MASLPSYEEAVSGGHWLDLVAPYVAIKDYPKLCRVSRRFYDQFAPRLWSDPLQTVRLLGLHPNDDLRWFTYFVTGHAKSVRESTRRLIVALDFRAFATDAPASLAGTNGHGFSETLRLIGVAFPAVRCILLGGNTGYDPSDLGRLLRPGDFPGDGSVSMPLILDIGRCGMPLPNDFFHPSYWRQLVYLDMSGVPGSLKGIIKTGTFDQGALPNLRILKLRGRELDEASLIPIAEYARLRLWSLDLSQNKLADSCVRRLFYPCFGTDDLTAPRGCHEVEGKLAVVQVVPRVEVPPMWRGWFSYIVESLPSAAFSHPDRYLADSPVYDEGGQTLSRLAGNEPLRSDRVIDAKNMLAGGPGQPAPDWHDIQDADICKLPPSLTHVHLSDNPEFTVEGVESMFRFSRGHIRHFDCASPAIATGGQVPFSLTGIVGRSHIFRPVFASNLQSLRIHHSLVTHIPTLHDPDKSVLVALKYAETVLRKRAEMAYPQAVVPDLNPRLQSLTLTCLPRVSTGPLIDKLIRFLVCAADQENALRAQQSAVPVSRRGPTMLRGLRHIRLEFEPYPPQDEDRDGAFESLDAQALLDSSTEGEQGFSFFGEERPATAANAKDSRREVRASEEGSGNSCGDAGGSGPNGGPNSSPGTAVADQRKVAQSDRLPHYPLPGAVDSDSEFVREVLALEHDSGSISQKTPNTTIKVFVWVGSGRRSSNRAVNAYMANLSRESLRTHIRPATPDQVKAGVPVEACVYNAAWDAILWLTDETLDAQEQEEGDETPPLPTSGSSEPVQGRQEPKGPSSRRQGHHSQGMRDVVNAIRQFRAGTRASHHHRARGMSPMSRTGQGQNQQQEHQQQQKRRPAPRHWTGTLEVLLAS</sequence>
<feature type="compositionally biased region" description="Low complexity" evidence="1">
    <location>
        <begin position="838"/>
        <end position="847"/>
    </location>
</feature>
<proteinExistence type="predicted"/>
<dbReference type="SUPFAM" id="SSF52047">
    <property type="entry name" value="RNI-like"/>
    <property type="match status" value="1"/>
</dbReference>
<feature type="region of interest" description="Disordered" evidence="1">
    <location>
        <begin position="587"/>
        <end position="651"/>
    </location>
</feature>
<keyword evidence="3" id="KW-1185">Reference proteome</keyword>
<evidence type="ECO:0000256" key="1">
    <source>
        <dbReference type="SAM" id="MobiDB-lite"/>
    </source>
</evidence>
<dbReference type="EMBL" id="CAWUHB010000017">
    <property type="protein sequence ID" value="CAK7219445.1"/>
    <property type="molecule type" value="Genomic_DNA"/>
</dbReference>
<reference evidence="2 3" key="1">
    <citation type="submission" date="2024-01" db="EMBL/GenBank/DDBJ databases">
        <authorList>
            <person name="Allen C."/>
            <person name="Tagirdzhanova G."/>
        </authorList>
    </citation>
    <scope>NUCLEOTIDE SEQUENCE [LARGE SCALE GENOMIC DNA]</scope>
</reference>
<accession>A0ABP0BIJ1</accession>
<dbReference type="Gene3D" id="3.80.10.10">
    <property type="entry name" value="Ribonuclease Inhibitor"/>
    <property type="match status" value="1"/>
</dbReference>
<evidence type="ECO:0000313" key="3">
    <source>
        <dbReference type="Proteomes" id="UP001642405"/>
    </source>
</evidence>
<gene>
    <name evidence="2" type="ORF">SCUCBS95973_003824</name>
</gene>
<dbReference type="Proteomes" id="UP001642405">
    <property type="component" value="Unassembled WGS sequence"/>
</dbReference>
<feature type="region of interest" description="Disordered" evidence="1">
    <location>
        <begin position="817"/>
        <end position="869"/>
    </location>
</feature>
<feature type="compositionally biased region" description="Basic and acidic residues" evidence="1">
    <location>
        <begin position="607"/>
        <end position="617"/>
    </location>
</feature>
<feature type="region of interest" description="Disordered" evidence="1">
    <location>
        <begin position="764"/>
        <end position="804"/>
    </location>
</feature>
<protein>
    <recommendedName>
        <fullName evidence="4">Leucine rich repeat domain containing protein</fullName>
    </recommendedName>
</protein>